<feature type="region of interest" description="Disordered" evidence="1">
    <location>
        <begin position="46"/>
        <end position="75"/>
    </location>
</feature>
<feature type="non-terminal residue" evidence="2">
    <location>
        <position position="1"/>
    </location>
</feature>
<organism evidence="2 3">
    <name type="scientific">Henosepilachna vigintioctopunctata</name>
    <dbReference type="NCBI Taxonomy" id="420089"/>
    <lineage>
        <taxon>Eukaryota</taxon>
        <taxon>Metazoa</taxon>
        <taxon>Ecdysozoa</taxon>
        <taxon>Arthropoda</taxon>
        <taxon>Hexapoda</taxon>
        <taxon>Insecta</taxon>
        <taxon>Pterygota</taxon>
        <taxon>Neoptera</taxon>
        <taxon>Endopterygota</taxon>
        <taxon>Coleoptera</taxon>
        <taxon>Polyphaga</taxon>
        <taxon>Cucujiformia</taxon>
        <taxon>Coccinelloidea</taxon>
        <taxon>Coccinellidae</taxon>
        <taxon>Epilachninae</taxon>
        <taxon>Epilachnini</taxon>
        <taxon>Henosepilachna</taxon>
    </lineage>
</organism>
<evidence type="ECO:0000313" key="3">
    <source>
        <dbReference type="Proteomes" id="UP001431783"/>
    </source>
</evidence>
<accession>A0AAW1TXF4</accession>
<protein>
    <submittedName>
        <fullName evidence="2">Uncharacterized protein</fullName>
    </submittedName>
</protein>
<evidence type="ECO:0000313" key="2">
    <source>
        <dbReference type="EMBL" id="KAK9872510.1"/>
    </source>
</evidence>
<comment type="caution">
    <text evidence="2">The sequence shown here is derived from an EMBL/GenBank/DDBJ whole genome shotgun (WGS) entry which is preliminary data.</text>
</comment>
<gene>
    <name evidence="2" type="ORF">WA026_017975</name>
</gene>
<proteinExistence type="predicted"/>
<name>A0AAW1TXF4_9CUCU</name>
<dbReference type="EMBL" id="JARQZJ010000011">
    <property type="protein sequence ID" value="KAK9872510.1"/>
    <property type="molecule type" value="Genomic_DNA"/>
</dbReference>
<dbReference type="AlphaFoldDB" id="A0AAW1TXF4"/>
<evidence type="ECO:0000256" key="1">
    <source>
        <dbReference type="SAM" id="MobiDB-lite"/>
    </source>
</evidence>
<sequence length="132" mass="14950">DSLSLVILTAGDCRFPDTSLCRLSNVKARIRKLPLDIYPNRRINHNPVGHVSAEEGRPGTTEISAAGERDSCHSNRPSANIPERLLSHLLPNPFRDVCLFETNHFQQDIPYNRWDNDYNGDFFGECAFPQVI</sequence>
<reference evidence="2 3" key="1">
    <citation type="submission" date="2023-03" db="EMBL/GenBank/DDBJ databases">
        <title>Genome insight into feeding habits of ladybird beetles.</title>
        <authorList>
            <person name="Li H.-S."/>
            <person name="Huang Y.-H."/>
            <person name="Pang H."/>
        </authorList>
    </citation>
    <scope>NUCLEOTIDE SEQUENCE [LARGE SCALE GENOMIC DNA]</scope>
    <source>
        <strain evidence="2">SYSU_2023b</strain>
        <tissue evidence="2">Whole body</tissue>
    </source>
</reference>
<dbReference type="Proteomes" id="UP001431783">
    <property type="component" value="Unassembled WGS sequence"/>
</dbReference>
<keyword evidence="3" id="KW-1185">Reference proteome</keyword>